<evidence type="ECO:0000256" key="1">
    <source>
        <dbReference type="ARBA" id="ARBA00007102"/>
    </source>
</evidence>
<evidence type="ECO:0000256" key="3">
    <source>
        <dbReference type="ARBA" id="ARBA00023274"/>
    </source>
</evidence>
<comment type="similarity">
    <text evidence="1">Belongs to the universal ribosomal protein uS10 family.</text>
</comment>
<feature type="domain" description="Small ribosomal subunit protein uS10" evidence="4">
    <location>
        <begin position="32"/>
        <end position="69"/>
    </location>
</feature>
<organism evidence="5">
    <name type="scientific">Viscum scurruloideum</name>
    <dbReference type="NCBI Taxonomy" id="1664545"/>
    <lineage>
        <taxon>Eukaryota</taxon>
        <taxon>Viridiplantae</taxon>
        <taxon>Streptophyta</taxon>
        <taxon>Embryophyta</taxon>
        <taxon>Tracheophyta</taxon>
        <taxon>Spermatophyta</taxon>
        <taxon>Magnoliopsida</taxon>
        <taxon>eudicotyledons</taxon>
        <taxon>Gunneridae</taxon>
        <taxon>Pentapetalae</taxon>
        <taxon>Santalales</taxon>
        <taxon>Viscaceae</taxon>
        <taxon>Viscum</taxon>
    </lineage>
</organism>
<evidence type="ECO:0000259" key="4">
    <source>
        <dbReference type="Pfam" id="PF00338"/>
    </source>
</evidence>
<dbReference type="PRINTS" id="PR00971">
    <property type="entry name" value="RIBOSOMALS10"/>
</dbReference>
<dbReference type="GO" id="GO:1990904">
    <property type="term" value="C:ribonucleoprotein complex"/>
    <property type="evidence" value="ECO:0007669"/>
    <property type="project" value="UniProtKB-KW"/>
</dbReference>
<dbReference type="Gene3D" id="3.30.70.600">
    <property type="entry name" value="Ribosomal protein S10 domain"/>
    <property type="match status" value="1"/>
</dbReference>
<dbReference type="GO" id="GO:0006412">
    <property type="term" value="P:translation"/>
    <property type="evidence" value="ECO:0007669"/>
    <property type="project" value="InterPro"/>
</dbReference>
<dbReference type="InterPro" id="IPR036838">
    <property type="entry name" value="Ribosomal_uS10_dom_sf"/>
</dbReference>
<keyword evidence="3" id="KW-0687">Ribonucleoprotein</keyword>
<dbReference type="SUPFAM" id="SSF54999">
    <property type="entry name" value="Ribosomal protein S10"/>
    <property type="match status" value="1"/>
</dbReference>
<reference evidence="5" key="1">
    <citation type="journal article" date="2015" name="Proc. Natl. Acad. Sci. U.S.A.">
        <title>Miniaturized mitogenome of the parasitic plant Viscum scurruloideum is extremely divergent and dynamic and has lost all nad genes.</title>
        <authorList>
            <person name="Skippington E."/>
            <person name="Barkman T.J."/>
            <person name="Rice D.W."/>
            <person name="Palmer J.D."/>
        </authorList>
    </citation>
    <scope>NUCLEOTIDE SEQUENCE</scope>
</reference>
<dbReference type="GO" id="GO:0003735">
    <property type="term" value="F:structural constituent of ribosome"/>
    <property type="evidence" value="ECO:0007669"/>
    <property type="project" value="InterPro"/>
</dbReference>
<dbReference type="EMBL" id="KT022222">
    <property type="protein sequence ID" value="AKL79261.1"/>
    <property type="molecule type" value="Genomic_DNA"/>
</dbReference>
<dbReference type="GO" id="GO:0005840">
    <property type="term" value="C:ribosome"/>
    <property type="evidence" value="ECO:0007669"/>
    <property type="project" value="UniProtKB-KW"/>
</dbReference>
<dbReference type="AlphaFoldDB" id="A0A0H3WGV2"/>
<dbReference type="InterPro" id="IPR001848">
    <property type="entry name" value="Ribosomal_uS10"/>
</dbReference>
<gene>
    <name evidence="5" type="primary">rps10</name>
</gene>
<dbReference type="InterPro" id="IPR027486">
    <property type="entry name" value="Ribosomal_uS10_dom"/>
</dbReference>
<keyword evidence="2 5" id="KW-0689">Ribosomal protein</keyword>
<protein>
    <submittedName>
        <fullName evidence="5">Ribosomal protein S10</fullName>
    </submittedName>
</protein>
<sequence length="91" mass="10530">MICIVMRAFEKPFIVNRVGLVGLFDSSTLPVPLGLPEKRVRYTLLRSPFIDKRSRQHFDLEVHTEALEYTPSKGAHESSQVVWGFKRRSTR</sequence>
<evidence type="ECO:0000313" key="5">
    <source>
        <dbReference type="EMBL" id="AKL79261.1"/>
    </source>
</evidence>
<geneLocation type="mitochondrion" evidence="5"/>
<evidence type="ECO:0000256" key="2">
    <source>
        <dbReference type="ARBA" id="ARBA00022980"/>
    </source>
</evidence>
<accession>A0A0H3WGV2</accession>
<name>A0A0H3WGV2_9MAGN</name>
<keyword evidence="5" id="KW-0496">Mitochondrion</keyword>
<proteinExistence type="inferred from homology"/>
<dbReference type="Pfam" id="PF00338">
    <property type="entry name" value="Ribosomal_S10"/>
    <property type="match status" value="1"/>
</dbReference>